<keyword evidence="16" id="KW-1185">Reference proteome</keyword>
<comment type="cofactor">
    <cofactor evidence="1">
        <name>Mg(2+)</name>
        <dbReference type="ChEBI" id="CHEBI:18420"/>
    </cofactor>
</comment>
<dbReference type="Pfam" id="PF23166">
    <property type="entry name" value="Ig_N_CWD1"/>
    <property type="match status" value="2"/>
</dbReference>
<evidence type="ECO:0000313" key="15">
    <source>
        <dbReference type="EMBL" id="KAA8492664.1"/>
    </source>
</evidence>
<keyword evidence="5" id="KW-0479">Metal-binding</keyword>
<dbReference type="OrthoDB" id="6123450at2759"/>
<evidence type="ECO:0000256" key="10">
    <source>
        <dbReference type="ARBA" id="ARBA00023277"/>
    </source>
</evidence>
<gene>
    <name evidence="15" type="ORF">FVE85_8171</name>
</gene>
<dbReference type="EMBL" id="VRMN01000009">
    <property type="protein sequence ID" value="KAA8492664.1"/>
    <property type="molecule type" value="Genomic_DNA"/>
</dbReference>
<dbReference type="InterPro" id="IPR002192">
    <property type="entry name" value="PPDK_AMP/ATP-bd"/>
</dbReference>
<dbReference type="Gene3D" id="3.30.470.20">
    <property type="entry name" value="ATP-grasp fold, B domain"/>
    <property type="match status" value="1"/>
</dbReference>
<comment type="subunit">
    <text evidence="3">Homodimer.</text>
</comment>
<evidence type="ECO:0000256" key="5">
    <source>
        <dbReference type="ARBA" id="ARBA00022723"/>
    </source>
</evidence>
<evidence type="ECO:0000256" key="3">
    <source>
        <dbReference type="ARBA" id="ARBA00011738"/>
    </source>
</evidence>
<evidence type="ECO:0000256" key="7">
    <source>
        <dbReference type="ARBA" id="ARBA00022777"/>
    </source>
</evidence>
<evidence type="ECO:0000256" key="9">
    <source>
        <dbReference type="ARBA" id="ARBA00022842"/>
    </source>
</evidence>
<feature type="domain" description="Pyruvate phosphate dikinase AMP/ATP-binding" evidence="12">
    <location>
        <begin position="1138"/>
        <end position="1337"/>
    </location>
</feature>
<dbReference type="InterPro" id="IPR013815">
    <property type="entry name" value="ATP_grasp_subdomain_1"/>
</dbReference>
<name>A0A5J4YPP7_PORPP</name>
<evidence type="ECO:0000259" key="14">
    <source>
        <dbReference type="Pfam" id="PF23166"/>
    </source>
</evidence>
<organism evidence="15 16">
    <name type="scientific">Porphyridium purpureum</name>
    <name type="common">Red alga</name>
    <name type="synonym">Porphyridium cruentum</name>
    <dbReference type="NCBI Taxonomy" id="35688"/>
    <lineage>
        <taxon>Eukaryota</taxon>
        <taxon>Rhodophyta</taxon>
        <taxon>Bangiophyceae</taxon>
        <taxon>Porphyridiales</taxon>
        <taxon>Porphyridiaceae</taxon>
        <taxon>Porphyridium</taxon>
    </lineage>
</organism>
<feature type="coiled-coil region" evidence="11">
    <location>
        <begin position="166"/>
        <end position="213"/>
    </location>
</feature>
<dbReference type="GO" id="GO:0016301">
    <property type="term" value="F:kinase activity"/>
    <property type="evidence" value="ECO:0007669"/>
    <property type="project" value="UniProtKB-KW"/>
</dbReference>
<keyword evidence="6" id="KW-0547">Nucleotide-binding</keyword>
<keyword evidence="8" id="KW-0067">ATP-binding</keyword>
<feature type="domain" description="Alpha-glucan water dikinase-like N-terminal Ig-like" evidence="14">
    <location>
        <begin position="57"/>
        <end position="157"/>
    </location>
</feature>
<comment type="caution">
    <text evidence="15">The sequence shown here is derived from an EMBL/GenBank/DDBJ whole genome shotgun (WGS) entry which is preliminary data.</text>
</comment>
<evidence type="ECO:0000313" key="16">
    <source>
        <dbReference type="Proteomes" id="UP000324585"/>
    </source>
</evidence>
<evidence type="ECO:0000256" key="2">
    <source>
        <dbReference type="ARBA" id="ARBA00007837"/>
    </source>
</evidence>
<proteinExistence type="inferred from homology"/>
<dbReference type="GO" id="GO:0005524">
    <property type="term" value="F:ATP binding"/>
    <property type="evidence" value="ECO:0007669"/>
    <property type="project" value="UniProtKB-KW"/>
</dbReference>
<keyword evidence="7 15" id="KW-0418">Kinase</keyword>
<evidence type="ECO:0000256" key="11">
    <source>
        <dbReference type="SAM" id="Coils"/>
    </source>
</evidence>
<evidence type="ECO:0000256" key="1">
    <source>
        <dbReference type="ARBA" id="ARBA00001946"/>
    </source>
</evidence>
<dbReference type="GO" id="GO:0046872">
    <property type="term" value="F:metal ion binding"/>
    <property type="evidence" value="ECO:0007669"/>
    <property type="project" value="UniProtKB-KW"/>
</dbReference>
<sequence>MVDAASQAKAGGQQENRAEAMELNATDGVTFAVTRTAAQEADGMLRVAITKTHPDAVQRADETLVLHWAASGEDRRTFVAPPPSMVPAGSERPDAVAVRTPFSPGKENPSHCVAELVVDEALAPDAILFVVFVQPGHGCHEQWIKPTDGAGSFYVPLAELVSEKGRARREEALRAEKEEQERLEREAREAEAQAAQERERKLAEERAKREENLANCRKYIDSIANESVVTEKVELSFPDLGDMVLCAIRDKKTPKETYTETCASVVIATNILLGGDELVLHWGLKLPRKSAWVEPIEDSWPENTRAMGDGKGAVQSSFTVVSEGVRALLIKPPQPEAQALLAVLHIPKTNAWLKEPTSHRDITLELRDTPPLPGLDTDAVGKDAARLVEEVVDKEMNSNSWTLMHRYGHAGHVTNTMCKNDTFCWCAVYVWLRYSQLGVLTWQRNYNTKPREISHSQMSFVTNLAGKYIELPDQRWNIRMSMSCVGRGGSGDLGQKIRDDILVICRHGNWGHGSMMEDWHQKLHNNTNPDDVHICNALLAFWASNGSHSEYWRVLHENGVTRERLASYEQPVRAEPDFQGHIKDLMLSELGRYGHILTQVHLGTDLDTSANHCRGFMHGDTREAVDGYLHARWNAGSLVDKLRAATHARGCILSQIGHEGTNAEHVRDLLFLELAIDSDARRKVEGGEGAHDSSLWTHMASMQTAAEALALSENSSTFETATQLRNIARDLGEVLKQLEYYGESEDVGLRAAAAMNMARNTMTSVVDRFKTYMGGVCVAMGSGFEAPPHTVQIFLEEAIRGSSAYTLSVLLRKADPSVRRIARLGPWMVIAPRSKGVSAGPVRVYGHLRECMADSFAKNTIVVADQCDGDEDVPRNAAFVIIGSTVDILSHVAVRARNEHHGLIACMDADEMERVRSLEGSTVACKLDGENLTIDVVAESALARSRSREMSQGNLRRLKSKNLITPPSGVQGAPLRSFNSMGSFGSMGDLRTSQSSSFQALPPMKRTGSILEDVHLKAPWAIRPSEYTLELVGSKSMNLAKIQFLGLPEWIHVPTCVTIPNGALKKVFRDERNKLLRDEYSRLRTEIYAAKPTDVSLCPELKALIMRLEMPTGLADSLRGVLDELECDDIDDMLQPAWEAVKGVWASTWNERAHLARRKMNMFTEDVDMAVLCQKIVDADYAFVIHTNNPITGAKDEIYGELVVGLGETLVSNAPGQALGFVVNKSELDKPSIKSYPSKLCALKGGLFIFRSDSNSEDLEGFAGAGLHDSIPMEPNHKIEIDYSKEPLMLDEKLRQELMVGIAKIGATIEELYEGHPQDIEGCYKDGKFYVVQSRPQM</sequence>
<keyword evidence="9" id="KW-0460">Magnesium</keyword>
<evidence type="ECO:0000259" key="12">
    <source>
        <dbReference type="Pfam" id="PF01326"/>
    </source>
</evidence>
<dbReference type="SUPFAM" id="SSF56059">
    <property type="entry name" value="Glutathione synthetase ATP-binding domain-like"/>
    <property type="match status" value="1"/>
</dbReference>
<dbReference type="PANTHER" id="PTHR46999">
    <property type="entry name" value="ALPHA-GLUCAN WATER DIKINASE 1, CHLOROPLASTIC-RELATED"/>
    <property type="match status" value="1"/>
</dbReference>
<keyword evidence="11" id="KW-0175">Coiled coil</keyword>
<dbReference type="OMA" id="IFVWIRF"/>
<feature type="domain" description="Alpha-glucan water dikinase-like N-terminal Ig-like" evidence="14">
    <location>
        <begin position="275"/>
        <end position="356"/>
    </location>
</feature>
<keyword evidence="10" id="KW-0119">Carbohydrate metabolism</keyword>
<dbReference type="Pfam" id="PF22973">
    <property type="entry name" value="GWD1_pHisD"/>
    <property type="match status" value="1"/>
</dbReference>
<evidence type="ECO:0000259" key="13">
    <source>
        <dbReference type="Pfam" id="PF22973"/>
    </source>
</evidence>
<reference evidence="16" key="1">
    <citation type="journal article" date="2019" name="Nat. Commun.">
        <title>Expansion of phycobilisome linker gene families in mesophilic red algae.</title>
        <authorList>
            <person name="Lee J."/>
            <person name="Kim D."/>
            <person name="Bhattacharya D."/>
            <person name="Yoon H.S."/>
        </authorList>
    </citation>
    <scope>NUCLEOTIDE SEQUENCE [LARGE SCALE GENOMIC DNA]</scope>
    <source>
        <strain evidence="16">CCMP 1328</strain>
    </source>
</reference>
<dbReference type="Gene3D" id="3.30.1490.20">
    <property type="entry name" value="ATP-grasp fold, A domain"/>
    <property type="match status" value="1"/>
</dbReference>
<dbReference type="InterPro" id="IPR054481">
    <property type="entry name" value="GWD1_pHisD"/>
</dbReference>
<evidence type="ECO:0000256" key="4">
    <source>
        <dbReference type="ARBA" id="ARBA00022679"/>
    </source>
</evidence>
<accession>A0A5J4YPP7</accession>
<evidence type="ECO:0000256" key="6">
    <source>
        <dbReference type="ARBA" id="ARBA00022741"/>
    </source>
</evidence>
<protein>
    <submittedName>
        <fullName evidence="15">Alpha-glucan water dikinase, chloroplastic</fullName>
    </submittedName>
</protein>
<dbReference type="Proteomes" id="UP000324585">
    <property type="component" value="Unassembled WGS sequence"/>
</dbReference>
<dbReference type="Pfam" id="PF01326">
    <property type="entry name" value="PPDK_N"/>
    <property type="match status" value="1"/>
</dbReference>
<keyword evidence="4" id="KW-0808">Transferase</keyword>
<feature type="domain" description="Alpha-glucan water dikinase phosphohistidine-like" evidence="13">
    <location>
        <begin position="827"/>
        <end position="941"/>
    </location>
</feature>
<dbReference type="PANTHER" id="PTHR46999:SF1">
    <property type="entry name" value="ALPHA-GLUCAN WATER DIKINASE 1, CHLOROPLASTIC"/>
    <property type="match status" value="1"/>
</dbReference>
<evidence type="ECO:0000256" key="8">
    <source>
        <dbReference type="ARBA" id="ARBA00022840"/>
    </source>
</evidence>
<dbReference type="InterPro" id="IPR056301">
    <property type="entry name" value="GWD-like_N_Ig"/>
</dbReference>
<comment type="similarity">
    <text evidence="2">Belongs to the PEP-utilizing enzyme family.</text>
</comment>